<reference evidence="1" key="2">
    <citation type="submission" date="2020-11" db="EMBL/GenBank/DDBJ databases">
        <authorList>
            <person name="McCartney M.A."/>
            <person name="Auch B."/>
            <person name="Kono T."/>
            <person name="Mallez S."/>
            <person name="Becker A."/>
            <person name="Gohl D.M."/>
            <person name="Silverstein K.A.T."/>
            <person name="Koren S."/>
            <person name="Bechman K.B."/>
            <person name="Herman A."/>
            <person name="Abrahante J.E."/>
            <person name="Garbe J."/>
        </authorList>
    </citation>
    <scope>NUCLEOTIDE SEQUENCE</scope>
    <source>
        <strain evidence="1">Duluth1</strain>
        <tissue evidence="1">Whole animal</tissue>
    </source>
</reference>
<protein>
    <submittedName>
        <fullName evidence="1">Uncharacterized protein</fullName>
    </submittedName>
</protein>
<keyword evidence="2" id="KW-1185">Reference proteome</keyword>
<gene>
    <name evidence="1" type="ORF">DPMN_159140</name>
</gene>
<evidence type="ECO:0000313" key="2">
    <source>
        <dbReference type="Proteomes" id="UP000828390"/>
    </source>
</evidence>
<sequence>MMLTKILEYSRIEQMKLVREILQTKRMLQLFGSYDIFGVHEEENRLFSIASKDVATNDIRDNLLTCKSRGKTLLKEFAEKSLKEQNVEFYAPIQQVQSKNFAYFHK</sequence>
<dbReference type="Proteomes" id="UP000828390">
    <property type="component" value="Unassembled WGS sequence"/>
</dbReference>
<dbReference type="EMBL" id="JAIWYP010000008">
    <property type="protein sequence ID" value="KAH3781313.1"/>
    <property type="molecule type" value="Genomic_DNA"/>
</dbReference>
<evidence type="ECO:0000313" key="1">
    <source>
        <dbReference type="EMBL" id="KAH3781313.1"/>
    </source>
</evidence>
<name>A0A9D4EKH2_DREPO</name>
<dbReference type="AlphaFoldDB" id="A0A9D4EKH2"/>
<reference evidence="1" key="1">
    <citation type="journal article" date="2019" name="bioRxiv">
        <title>The Genome of the Zebra Mussel, Dreissena polymorpha: A Resource for Invasive Species Research.</title>
        <authorList>
            <person name="McCartney M.A."/>
            <person name="Auch B."/>
            <person name="Kono T."/>
            <person name="Mallez S."/>
            <person name="Zhang Y."/>
            <person name="Obille A."/>
            <person name="Becker A."/>
            <person name="Abrahante J.E."/>
            <person name="Garbe J."/>
            <person name="Badalamenti J.P."/>
            <person name="Herman A."/>
            <person name="Mangelson H."/>
            <person name="Liachko I."/>
            <person name="Sullivan S."/>
            <person name="Sone E.D."/>
            <person name="Koren S."/>
            <person name="Silverstein K.A.T."/>
            <person name="Beckman K.B."/>
            <person name="Gohl D.M."/>
        </authorList>
    </citation>
    <scope>NUCLEOTIDE SEQUENCE</scope>
    <source>
        <strain evidence="1">Duluth1</strain>
        <tissue evidence="1">Whole animal</tissue>
    </source>
</reference>
<comment type="caution">
    <text evidence="1">The sequence shown here is derived from an EMBL/GenBank/DDBJ whole genome shotgun (WGS) entry which is preliminary data.</text>
</comment>
<proteinExistence type="predicted"/>
<organism evidence="1 2">
    <name type="scientific">Dreissena polymorpha</name>
    <name type="common">Zebra mussel</name>
    <name type="synonym">Mytilus polymorpha</name>
    <dbReference type="NCBI Taxonomy" id="45954"/>
    <lineage>
        <taxon>Eukaryota</taxon>
        <taxon>Metazoa</taxon>
        <taxon>Spiralia</taxon>
        <taxon>Lophotrochozoa</taxon>
        <taxon>Mollusca</taxon>
        <taxon>Bivalvia</taxon>
        <taxon>Autobranchia</taxon>
        <taxon>Heteroconchia</taxon>
        <taxon>Euheterodonta</taxon>
        <taxon>Imparidentia</taxon>
        <taxon>Neoheterodontei</taxon>
        <taxon>Myida</taxon>
        <taxon>Dreissenoidea</taxon>
        <taxon>Dreissenidae</taxon>
        <taxon>Dreissena</taxon>
    </lineage>
</organism>
<accession>A0A9D4EKH2</accession>